<dbReference type="InterPro" id="IPR036894">
    <property type="entry name" value="YbaB-like_sf"/>
</dbReference>
<reference evidence="3" key="1">
    <citation type="submission" date="2016-10" db="EMBL/GenBank/DDBJ databases">
        <authorList>
            <person name="Varghese N."/>
            <person name="Submissions S."/>
        </authorList>
    </citation>
    <scope>NUCLEOTIDE SEQUENCE [LARGE SCALE GENOMIC DNA]</scope>
    <source>
        <strain evidence="3">CGMCC 4.5579</strain>
    </source>
</reference>
<gene>
    <name evidence="2" type="ORF">SAMN05421810_101813</name>
</gene>
<evidence type="ECO:0000256" key="1">
    <source>
        <dbReference type="SAM" id="MobiDB-lite"/>
    </source>
</evidence>
<protein>
    <recommendedName>
        <fullName evidence="4">YbaB/EbfC DNA-binding family protein</fullName>
    </recommendedName>
</protein>
<proteinExistence type="predicted"/>
<evidence type="ECO:0000313" key="3">
    <source>
        <dbReference type="Proteomes" id="UP000198727"/>
    </source>
</evidence>
<dbReference type="STRING" id="587909.SAMN05421810_101813"/>
<dbReference type="OrthoDB" id="3687926at2"/>
<name>A0A1I5M6M0_9PSEU</name>
<organism evidence="2 3">
    <name type="scientific">Amycolatopsis arida</name>
    <dbReference type="NCBI Taxonomy" id="587909"/>
    <lineage>
        <taxon>Bacteria</taxon>
        <taxon>Bacillati</taxon>
        <taxon>Actinomycetota</taxon>
        <taxon>Actinomycetes</taxon>
        <taxon>Pseudonocardiales</taxon>
        <taxon>Pseudonocardiaceae</taxon>
        <taxon>Amycolatopsis</taxon>
    </lineage>
</organism>
<feature type="region of interest" description="Disordered" evidence="1">
    <location>
        <begin position="110"/>
        <end position="130"/>
    </location>
</feature>
<dbReference type="AlphaFoldDB" id="A0A1I5M6M0"/>
<dbReference type="Gene3D" id="3.30.1310.10">
    <property type="entry name" value="Nucleoid-associated protein YbaB-like domain"/>
    <property type="match status" value="1"/>
</dbReference>
<keyword evidence="3" id="KW-1185">Reference proteome</keyword>
<evidence type="ECO:0000313" key="2">
    <source>
        <dbReference type="EMBL" id="SFP05150.1"/>
    </source>
</evidence>
<sequence length="130" mass="14186">MAEFDVEREIARVSERVERTAERAERQFARVGRVTGRAESADGAVGVEVHPGGLLAEVRLTSTALRSGSDAVARQIMELAEKATRRAGDRMFHTLAPVLGPGSERRLRELGYEPLPEDDDVSGIPGFGER</sequence>
<evidence type="ECO:0008006" key="4">
    <source>
        <dbReference type="Google" id="ProtNLM"/>
    </source>
</evidence>
<dbReference type="EMBL" id="FOWW01000001">
    <property type="protein sequence ID" value="SFP05150.1"/>
    <property type="molecule type" value="Genomic_DNA"/>
</dbReference>
<accession>A0A1I5M6M0</accession>
<dbReference type="RefSeq" id="WP_092527949.1">
    <property type="nucleotide sequence ID" value="NZ_FOWW01000001.1"/>
</dbReference>
<dbReference type="Proteomes" id="UP000198727">
    <property type="component" value="Unassembled WGS sequence"/>
</dbReference>